<proteinExistence type="predicted"/>
<dbReference type="PROSITE" id="PS51257">
    <property type="entry name" value="PROKAR_LIPOPROTEIN"/>
    <property type="match status" value="1"/>
</dbReference>
<dbReference type="OrthoDB" id="7872669at2"/>
<dbReference type="KEGG" id="cmar:IMCC12053_674"/>
<dbReference type="PATRIC" id="fig|1397108.4.peg.699"/>
<accession>A0A0P0A986</accession>
<organism evidence="1 2">
    <name type="scientific">Celeribacter marinus</name>
    <dbReference type="NCBI Taxonomy" id="1397108"/>
    <lineage>
        <taxon>Bacteria</taxon>
        <taxon>Pseudomonadati</taxon>
        <taxon>Pseudomonadota</taxon>
        <taxon>Alphaproteobacteria</taxon>
        <taxon>Rhodobacterales</taxon>
        <taxon>Roseobacteraceae</taxon>
        <taxon>Celeribacter</taxon>
    </lineage>
</organism>
<dbReference type="EMBL" id="CP012023">
    <property type="protein sequence ID" value="ALI54622.1"/>
    <property type="molecule type" value="Genomic_DNA"/>
</dbReference>
<sequence length="193" mass="18656">MRHLGTKALGALTLCALAACGGSSTSPTVSYQSLTTSAATLQDKYTDANGDLLAGMAPAASADINAAPNATYTGYVSGVVGGSDLVGTLSVDANFAAKTTTATAEDFFHATDGAYTGTLTGTGNIQPSAPAGTAQMSTTLNGDLTNGGTVYTTALALNGDFVAAGGDAVGAIAGTADGTLNAALLTGAFAAEK</sequence>
<dbReference type="Proteomes" id="UP000064920">
    <property type="component" value="Chromosome"/>
</dbReference>
<evidence type="ECO:0000313" key="1">
    <source>
        <dbReference type="EMBL" id="ALI54622.1"/>
    </source>
</evidence>
<evidence type="ECO:0000313" key="2">
    <source>
        <dbReference type="Proteomes" id="UP000064920"/>
    </source>
</evidence>
<name>A0A0P0A986_9RHOB</name>
<dbReference type="AlphaFoldDB" id="A0A0P0A986"/>
<reference evidence="1 2" key="1">
    <citation type="submission" date="2015-05" db="EMBL/GenBank/DDBJ databases">
        <authorList>
            <person name="Wang D.B."/>
            <person name="Wang M."/>
        </authorList>
    </citation>
    <scope>NUCLEOTIDE SEQUENCE [LARGE SCALE GENOMIC DNA]</scope>
    <source>
        <strain evidence="1 2">IMCC 12053</strain>
    </source>
</reference>
<protein>
    <submittedName>
        <fullName evidence="1">Uncharacterized protein</fullName>
    </submittedName>
</protein>
<dbReference type="RefSeq" id="WP_062215697.1">
    <property type="nucleotide sequence ID" value="NZ_CP012023.1"/>
</dbReference>
<keyword evidence="2" id="KW-1185">Reference proteome</keyword>
<gene>
    <name evidence="1" type="ORF">IMCC12053_674</name>
</gene>